<dbReference type="Proteomes" id="UP000602510">
    <property type="component" value="Unassembled WGS sequence"/>
</dbReference>
<comment type="caution">
    <text evidence="6">The sequence shown here is derived from an EMBL/GenBank/DDBJ whole genome shotgun (WGS) entry which is preliminary data.</text>
</comment>
<proteinExistence type="inferred from homology"/>
<comment type="similarity">
    <text evidence="2 5">Belongs to the RxLR effector family.</text>
</comment>
<comment type="function">
    <text evidence="5">Effector that suppresses plant defense responses during pathogen infection.</text>
</comment>
<evidence type="ECO:0000256" key="1">
    <source>
        <dbReference type="ARBA" id="ARBA00004613"/>
    </source>
</evidence>
<accession>A0A833W017</accession>
<dbReference type="Pfam" id="PF16810">
    <property type="entry name" value="RXLR"/>
    <property type="match status" value="1"/>
</dbReference>
<evidence type="ECO:0000256" key="3">
    <source>
        <dbReference type="ARBA" id="ARBA00022525"/>
    </source>
</evidence>
<dbReference type="Proteomes" id="UP000704712">
    <property type="component" value="Unassembled WGS sequence"/>
</dbReference>
<feature type="signal peptide" evidence="5">
    <location>
        <begin position="1"/>
        <end position="20"/>
    </location>
</feature>
<reference evidence="6" key="1">
    <citation type="submission" date="2020-04" db="EMBL/GenBank/DDBJ databases">
        <title>Hybrid Assembly of Korean Phytophthora infestans isolates.</title>
        <authorList>
            <person name="Prokchorchik M."/>
            <person name="Lee Y."/>
            <person name="Seo J."/>
            <person name="Cho J.-H."/>
            <person name="Park Y.-E."/>
            <person name="Jang D.-C."/>
            <person name="Im J.-S."/>
            <person name="Choi J.-G."/>
            <person name="Park H.-J."/>
            <person name="Lee G.-B."/>
            <person name="Lee Y.-G."/>
            <person name="Hong S.-Y."/>
            <person name="Cho K."/>
            <person name="Sohn K.H."/>
        </authorList>
    </citation>
    <scope>NUCLEOTIDE SEQUENCE</scope>
    <source>
        <strain evidence="6">KR_1_A1</strain>
        <strain evidence="7">KR_2_A2</strain>
    </source>
</reference>
<protein>
    <recommendedName>
        <fullName evidence="5">RxLR effector protein</fullName>
    </recommendedName>
</protein>
<gene>
    <name evidence="6" type="ORF">GN244_ATG11811</name>
    <name evidence="7" type="ORF">GN958_ATG18166</name>
</gene>
<evidence type="ECO:0000256" key="4">
    <source>
        <dbReference type="ARBA" id="ARBA00022729"/>
    </source>
</evidence>
<dbReference type="AlphaFoldDB" id="A0A833W017"/>
<evidence type="ECO:0000256" key="5">
    <source>
        <dbReference type="RuleBase" id="RU367124"/>
    </source>
</evidence>
<evidence type="ECO:0000256" key="2">
    <source>
        <dbReference type="ARBA" id="ARBA00010400"/>
    </source>
</evidence>
<dbReference type="InterPro" id="IPR031825">
    <property type="entry name" value="RXLR"/>
</dbReference>
<name>A0A833W017_PHYIN</name>
<evidence type="ECO:0000313" key="6">
    <source>
        <dbReference type="EMBL" id="KAF4036169.1"/>
    </source>
</evidence>
<keyword evidence="4 5" id="KW-0732">Signal</keyword>
<evidence type="ECO:0000313" key="8">
    <source>
        <dbReference type="Proteomes" id="UP000602510"/>
    </source>
</evidence>
<sequence>MRPYHSWLMTVVILLFRTSAFLTTEATEVSLLDNARDNISHERTLRLAETALENGNIPGENEAEERANAISSVVSKISDKVPLSVKSAWWLERSKPVEYVKEKMGMKGLVGAELKAHRNYQRWVSYADKLEENTIWKLVRQGFSTFQWWNRVGLDKMVTVKDEMTITEILQLKKIQSTNEFQSYKRYANDFDDHMISMFGSGYYRPTQFFDKSAPPLEIMARTQIWAENGRADHHVREFLGLVRPKQGQLSRNPYYQYYLHLKGKV</sequence>
<dbReference type="EMBL" id="JAACNO010002515">
    <property type="protein sequence ID" value="KAF4132637.1"/>
    <property type="molecule type" value="Genomic_DNA"/>
</dbReference>
<keyword evidence="3 5" id="KW-0964">Secreted</keyword>
<feature type="chain" id="PRO_5044948265" description="RxLR effector protein" evidence="5">
    <location>
        <begin position="21"/>
        <end position="266"/>
    </location>
</feature>
<evidence type="ECO:0000313" key="7">
    <source>
        <dbReference type="EMBL" id="KAF4132637.1"/>
    </source>
</evidence>
<comment type="subcellular location">
    <subcellularLocation>
        <location evidence="1 5">Secreted</location>
    </subcellularLocation>
</comment>
<keyword evidence="8" id="KW-1185">Reference proteome</keyword>
<dbReference type="EMBL" id="WSZM01000279">
    <property type="protein sequence ID" value="KAF4036169.1"/>
    <property type="molecule type" value="Genomic_DNA"/>
</dbReference>
<organism evidence="6 8">
    <name type="scientific">Phytophthora infestans</name>
    <name type="common">Potato late blight agent</name>
    <name type="synonym">Botrytis infestans</name>
    <dbReference type="NCBI Taxonomy" id="4787"/>
    <lineage>
        <taxon>Eukaryota</taxon>
        <taxon>Sar</taxon>
        <taxon>Stramenopiles</taxon>
        <taxon>Oomycota</taxon>
        <taxon>Peronosporomycetes</taxon>
        <taxon>Peronosporales</taxon>
        <taxon>Peronosporaceae</taxon>
        <taxon>Phytophthora</taxon>
    </lineage>
</organism>
<comment type="domain">
    <text evidence="5">The RxLR-dEER motif acts to carry the protein into the host cell cytoplasm through binding to cell surface phosphatidylinositol-3-phosphate.</text>
</comment>